<reference evidence="1" key="1">
    <citation type="journal article" date="2019" name="Nat. Commun.">
        <title>Genome-wide association mapping of date palm fruit traits.</title>
        <authorList>
            <person name="Hazzouri K.M."/>
            <person name="Gros-Balthazard M."/>
            <person name="Flowers J.M."/>
            <person name="Copetti D."/>
            <person name="Lemansour A."/>
            <person name="Lebrun M."/>
            <person name="Masmoudi K."/>
            <person name="Ferrand S."/>
            <person name="Dhar M.I."/>
            <person name="Fresquez Z.A."/>
            <person name="Rosas U."/>
            <person name="Zhang J."/>
            <person name="Talag J."/>
            <person name="Lee S."/>
            <person name="Kudrna D."/>
            <person name="Powell R.F."/>
            <person name="Leitch I.J."/>
            <person name="Krueger R.R."/>
            <person name="Wing R.A."/>
            <person name="Amiri K.M.A."/>
            <person name="Purugganan M.D."/>
        </authorList>
    </citation>
    <scope>NUCLEOTIDE SEQUENCE [LARGE SCALE GENOMIC DNA]</scope>
    <source>
        <strain evidence="1">cv. Khalas</strain>
    </source>
</reference>
<accession>A0A8B9A6K9</accession>
<gene>
    <name evidence="2" type="primary">LOC103717853</name>
</gene>
<protein>
    <submittedName>
        <fullName evidence="2">Uncharacterized protein LOC103717853 isoform X4</fullName>
    </submittedName>
</protein>
<proteinExistence type="predicted"/>
<sequence length="80" mass="8722">MDHQVDQLGSREMENGLAEAVAVHVSTMPRMCPRPQLATVVSSCTSSCNSNNVELPHVQAHANPTMLIASCFPLDLQLQY</sequence>
<dbReference type="GeneID" id="103717853"/>
<keyword evidence="1" id="KW-1185">Reference proteome</keyword>
<dbReference type="RefSeq" id="XP_038981322.1">
    <property type="nucleotide sequence ID" value="XM_039125394.1"/>
</dbReference>
<reference evidence="2" key="2">
    <citation type="submission" date="2025-08" db="UniProtKB">
        <authorList>
            <consortium name="RefSeq"/>
        </authorList>
    </citation>
    <scope>IDENTIFICATION</scope>
    <source>
        <tissue evidence="2">Young leaves</tissue>
    </source>
</reference>
<dbReference type="Proteomes" id="UP000228380">
    <property type="component" value="Chromosome 4"/>
</dbReference>
<evidence type="ECO:0000313" key="1">
    <source>
        <dbReference type="Proteomes" id="UP000228380"/>
    </source>
</evidence>
<dbReference type="AlphaFoldDB" id="A0A8B9A6K9"/>
<organism evidence="1 2">
    <name type="scientific">Phoenix dactylifera</name>
    <name type="common">Date palm</name>
    <dbReference type="NCBI Taxonomy" id="42345"/>
    <lineage>
        <taxon>Eukaryota</taxon>
        <taxon>Viridiplantae</taxon>
        <taxon>Streptophyta</taxon>
        <taxon>Embryophyta</taxon>
        <taxon>Tracheophyta</taxon>
        <taxon>Spermatophyta</taxon>
        <taxon>Magnoliopsida</taxon>
        <taxon>Liliopsida</taxon>
        <taxon>Arecaceae</taxon>
        <taxon>Coryphoideae</taxon>
        <taxon>Phoeniceae</taxon>
        <taxon>Phoenix</taxon>
    </lineage>
</organism>
<evidence type="ECO:0000313" key="2">
    <source>
        <dbReference type="RefSeq" id="XP_038981322.1"/>
    </source>
</evidence>
<name>A0A8B9A6K9_PHODC</name>